<keyword evidence="4" id="KW-0418">Kinase</keyword>
<dbReference type="SUPFAM" id="SSF53613">
    <property type="entry name" value="Ribokinase-like"/>
    <property type="match status" value="1"/>
</dbReference>
<evidence type="ECO:0000259" key="11">
    <source>
        <dbReference type="PROSITE" id="PS50023"/>
    </source>
</evidence>
<dbReference type="InterPro" id="IPR001781">
    <property type="entry name" value="Znf_LIM"/>
</dbReference>
<protein>
    <submittedName>
        <fullName evidence="12">LIM zinc-binding domain-containing protein</fullName>
    </submittedName>
</protein>
<evidence type="ECO:0000256" key="2">
    <source>
        <dbReference type="ARBA" id="ARBA00022679"/>
    </source>
</evidence>
<evidence type="ECO:0000256" key="7">
    <source>
        <dbReference type="ARBA" id="ARBA00023038"/>
    </source>
</evidence>
<dbReference type="PANTHER" id="PTHR21208:SF1">
    <property type="entry name" value="ADP-DEPENDENT GLUCOKINASE"/>
    <property type="match status" value="1"/>
</dbReference>
<dbReference type="GO" id="GO:0006006">
    <property type="term" value="P:glucose metabolic process"/>
    <property type="evidence" value="ECO:0007669"/>
    <property type="project" value="TreeGrafter"/>
</dbReference>
<dbReference type="Pfam" id="PF04587">
    <property type="entry name" value="ADP_PFK_GK"/>
    <property type="match status" value="1"/>
</dbReference>
<dbReference type="PROSITE" id="PS00478">
    <property type="entry name" value="LIM_DOMAIN_1"/>
    <property type="match status" value="1"/>
</dbReference>
<keyword evidence="7 9" id="KW-0440">LIM domain</keyword>
<dbReference type="SUPFAM" id="SSF57716">
    <property type="entry name" value="Glucocorticoid receptor-like (DNA-binding domain)"/>
    <property type="match status" value="2"/>
</dbReference>
<dbReference type="GO" id="GO:0046872">
    <property type="term" value="F:metal ion binding"/>
    <property type="evidence" value="ECO:0007669"/>
    <property type="project" value="UniProtKB-KW"/>
</dbReference>
<evidence type="ECO:0000256" key="5">
    <source>
        <dbReference type="ARBA" id="ARBA00022833"/>
    </source>
</evidence>
<evidence type="ECO:0000256" key="10">
    <source>
        <dbReference type="SAM" id="Phobius"/>
    </source>
</evidence>
<dbReference type="InterPro" id="IPR029056">
    <property type="entry name" value="Ribokinase-like"/>
</dbReference>
<dbReference type="SMART" id="SM00132">
    <property type="entry name" value="LIM"/>
    <property type="match status" value="1"/>
</dbReference>
<dbReference type="Gene3D" id="3.40.1190.20">
    <property type="match status" value="2"/>
</dbReference>
<dbReference type="Gene3D" id="2.10.110.10">
    <property type="entry name" value="Cysteine Rich Protein"/>
    <property type="match status" value="1"/>
</dbReference>
<dbReference type="InterPro" id="IPR007666">
    <property type="entry name" value="ADP_PFK/GK"/>
</dbReference>
<keyword evidence="1" id="KW-0963">Cytoplasm</keyword>
<dbReference type="GO" id="GO:0005783">
    <property type="term" value="C:endoplasmic reticulum"/>
    <property type="evidence" value="ECO:0007669"/>
    <property type="project" value="TreeGrafter"/>
</dbReference>
<evidence type="ECO:0000256" key="4">
    <source>
        <dbReference type="ARBA" id="ARBA00022777"/>
    </source>
</evidence>
<dbReference type="GO" id="GO:0006096">
    <property type="term" value="P:glycolytic process"/>
    <property type="evidence" value="ECO:0007669"/>
    <property type="project" value="UniProtKB-KW"/>
</dbReference>
<dbReference type="PROSITE" id="PS51255">
    <property type="entry name" value="ADPK"/>
    <property type="match status" value="1"/>
</dbReference>
<keyword evidence="8" id="KW-0324">Glycolysis</keyword>
<keyword evidence="10" id="KW-1133">Transmembrane helix</keyword>
<evidence type="ECO:0000256" key="1">
    <source>
        <dbReference type="ARBA" id="ARBA00022490"/>
    </source>
</evidence>
<dbReference type="PROSITE" id="PS50023">
    <property type="entry name" value="LIM_DOMAIN_2"/>
    <property type="match status" value="1"/>
</dbReference>
<organism evidence="12">
    <name type="scientific">Taenia asiatica</name>
    <name type="common">Asian tapeworm</name>
    <dbReference type="NCBI Taxonomy" id="60517"/>
    <lineage>
        <taxon>Eukaryota</taxon>
        <taxon>Metazoa</taxon>
        <taxon>Spiralia</taxon>
        <taxon>Lophotrochozoa</taxon>
        <taxon>Platyhelminthes</taxon>
        <taxon>Cestoda</taxon>
        <taxon>Eucestoda</taxon>
        <taxon>Cyclophyllidea</taxon>
        <taxon>Taeniidae</taxon>
        <taxon>Taenia</taxon>
    </lineage>
</organism>
<proteinExistence type="predicted"/>
<accession>A0A158R970</accession>
<feature type="domain" description="LIM zinc-binding" evidence="11">
    <location>
        <begin position="17"/>
        <end position="77"/>
    </location>
</feature>
<keyword evidence="10" id="KW-0472">Membrane</keyword>
<dbReference type="AlphaFoldDB" id="A0A158R970"/>
<evidence type="ECO:0000256" key="6">
    <source>
        <dbReference type="ARBA" id="ARBA00022842"/>
    </source>
</evidence>
<feature type="transmembrane region" description="Helical" evidence="10">
    <location>
        <begin position="113"/>
        <end position="132"/>
    </location>
</feature>
<reference evidence="12" key="1">
    <citation type="submission" date="2016-04" db="UniProtKB">
        <authorList>
            <consortium name="WormBaseParasite"/>
        </authorList>
    </citation>
    <scope>IDENTIFICATION</scope>
</reference>
<keyword evidence="5 9" id="KW-0862">Zinc</keyword>
<keyword evidence="10" id="KW-0812">Transmembrane</keyword>
<dbReference type="GO" id="GO:0043843">
    <property type="term" value="F:ADP-specific glucokinase activity"/>
    <property type="evidence" value="ECO:0007669"/>
    <property type="project" value="TreeGrafter"/>
</dbReference>
<dbReference type="PANTHER" id="PTHR21208">
    <property type="entry name" value="ADP-DEPENDENT GLUCOKINASE"/>
    <property type="match status" value="1"/>
</dbReference>
<dbReference type="WBParaSite" id="TASK_0000676701-mRNA-1">
    <property type="protein sequence ID" value="TASK_0000676701-mRNA-1"/>
    <property type="gene ID" value="TASK_0000676701"/>
</dbReference>
<name>A0A158R970_TAEAS</name>
<evidence type="ECO:0000256" key="8">
    <source>
        <dbReference type="ARBA" id="ARBA00023152"/>
    </source>
</evidence>
<evidence type="ECO:0000256" key="3">
    <source>
        <dbReference type="ARBA" id="ARBA00022723"/>
    </source>
</evidence>
<evidence type="ECO:0000313" key="12">
    <source>
        <dbReference type="WBParaSite" id="TASK_0000676701-mRNA-1"/>
    </source>
</evidence>
<evidence type="ECO:0000256" key="9">
    <source>
        <dbReference type="PROSITE-ProRule" id="PRU00125"/>
    </source>
</evidence>
<keyword evidence="6" id="KW-0460">Magnesium</keyword>
<dbReference type="STRING" id="60517.A0A158R970"/>
<sequence>LSSRCFISFLFGQPKLEKCVRCGKTVYAVERVEAGGQIWHKGCFRCGQCDVVLNLNSYKQADQQLYCGKHYQAMILAKNTQTPAMSLEVLCTFKEPNQHQEFFLMASLYSNRYYLLGTTFAIIALCVPFWFYRPPHFDIDVVLSGLYRLEASYRPFPQPQPGPLVIVGFGGCTDVTVNALTFFDSFGAASYTTRHSHRSPDASFELNSLEDVFDDFTQMFAAGAAAERYVRNQSLFELLVTKAIATVTNPNRLRETAERGTLSLGGNAPVMATRLAREGAEVTLVARLSSREIQALPSSVRVLAAPPNFGLPETPKTDVHLVLEYDKGVVWRNNTAPRANRYILIRDEENPRLSSLWPGLMSSWRKWGNHGGGVGKDESTFPDLLVVGGLQTMDNAVISPDIRWERMEALKHFLAVETPRATLVHFEMASFVETNFVANLTRALLPYVDSIGLNEQELPNLRSLLSKGRVASQASLSTPRAAVMLDEMREIWSLLAHPTQLPRVGVGLRRLSRLHLHTLGYQIVMVRRPAATMNIDFAAADRDLASDQRDIELGFAWPFARAAAAKASLIAHRHTCATASIDPELTRLLMDDSFAVTADPARWPSALHDGAIPRIRFDPSAPVSCWFEAEPVASVEGGGSKPPGGNSLTRVEICVAPVPVCRRVTRTVGGGDNISAAALRTQLVERKRRSG</sequence>
<keyword evidence="2" id="KW-0808">Transferase</keyword>
<keyword evidence="3 9" id="KW-0479">Metal-binding</keyword>
<dbReference type="CDD" id="cd09358">
    <property type="entry name" value="LIM_Mical_like"/>
    <property type="match status" value="1"/>
</dbReference>
<dbReference type="Pfam" id="PF00412">
    <property type="entry name" value="LIM"/>
    <property type="match status" value="1"/>
</dbReference>